<protein>
    <recommendedName>
        <fullName evidence="1">[histone H3]-lysine(4) N-trimethyltransferase</fullName>
        <ecNumber evidence="1">2.1.1.354</ecNumber>
    </recommendedName>
</protein>
<feature type="domain" description="MYND-type" evidence="12">
    <location>
        <begin position="49"/>
        <end position="87"/>
    </location>
</feature>
<dbReference type="GO" id="GO:0140999">
    <property type="term" value="F:histone H3K4 trimethyltransferase activity"/>
    <property type="evidence" value="ECO:0007669"/>
    <property type="project" value="UniProtKB-EC"/>
</dbReference>
<keyword evidence="3" id="KW-0808">Transferase</keyword>
<dbReference type="FunFam" id="2.170.270.10:FF:000013">
    <property type="entry name" value="Histone-lysine N-methyltransferase SMYD1 isoform 1"/>
    <property type="match status" value="1"/>
</dbReference>
<evidence type="ECO:0000256" key="3">
    <source>
        <dbReference type="ARBA" id="ARBA00022679"/>
    </source>
</evidence>
<keyword evidence="7" id="KW-0862">Zinc</keyword>
<dbReference type="GO" id="GO:0032259">
    <property type="term" value="P:methylation"/>
    <property type="evidence" value="ECO:0007669"/>
    <property type="project" value="UniProtKB-KW"/>
</dbReference>
<evidence type="ECO:0000256" key="1">
    <source>
        <dbReference type="ARBA" id="ARBA00012182"/>
    </source>
</evidence>
<dbReference type="PROSITE" id="PS01360">
    <property type="entry name" value="ZF_MYND_1"/>
    <property type="match status" value="1"/>
</dbReference>
<evidence type="ECO:0000259" key="12">
    <source>
        <dbReference type="PROSITE" id="PS50865"/>
    </source>
</evidence>
<dbReference type="Proteomes" id="UP000264800">
    <property type="component" value="Unplaced"/>
</dbReference>
<dbReference type="GeneTree" id="ENSGT00940000156114"/>
<evidence type="ECO:0000313" key="14">
    <source>
        <dbReference type="Proteomes" id="UP000264800"/>
    </source>
</evidence>
<evidence type="ECO:0000313" key="13">
    <source>
        <dbReference type="Ensembl" id="ENSKMAP00000003692.1"/>
    </source>
</evidence>
<dbReference type="GeneID" id="108250318"/>
<evidence type="ECO:0000256" key="10">
    <source>
        <dbReference type="SAM" id="MobiDB-lite"/>
    </source>
</evidence>
<dbReference type="InterPro" id="IPR050869">
    <property type="entry name" value="H3K4_H4K5_MeTrfase"/>
</dbReference>
<dbReference type="Pfam" id="PF00856">
    <property type="entry name" value="SET"/>
    <property type="match status" value="1"/>
</dbReference>
<dbReference type="Gene3D" id="6.10.140.2220">
    <property type="match status" value="1"/>
</dbReference>
<reference evidence="13" key="1">
    <citation type="submission" date="2025-08" db="UniProtKB">
        <authorList>
            <consortium name="Ensembl"/>
        </authorList>
    </citation>
    <scope>IDENTIFICATION</scope>
</reference>
<evidence type="ECO:0000256" key="5">
    <source>
        <dbReference type="ARBA" id="ARBA00022723"/>
    </source>
</evidence>
<organism evidence="13 14">
    <name type="scientific">Kryptolebias marmoratus</name>
    <name type="common">Mangrove killifish</name>
    <name type="synonym">Rivulus marmoratus</name>
    <dbReference type="NCBI Taxonomy" id="37003"/>
    <lineage>
        <taxon>Eukaryota</taxon>
        <taxon>Metazoa</taxon>
        <taxon>Chordata</taxon>
        <taxon>Craniata</taxon>
        <taxon>Vertebrata</taxon>
        <taxon>Euteleostomi</taxon>
        <taxon>Actinopterygii</taxon>
        <taxon>Neopterygii</taxon>
        <taxon>Teleostei</taxon>
        <taxon>Neoteleostei</taxon>
        <taxon>Acanthomorphata</taxon>
        <taxon>Ovalentaria</taxon>
        <taxon>Atherinomorphae</taxon>
        <taxon>Cyprinodontiformes</taxon>
        <taxon>Rivulidae</taxon>
        <taxon>Kryptolebias</taxon>
    </lineage>
</organism>
<dbReference type="Pfam" id="PF01753">
    <property type="entry name" value="zf-MYND"/>
    <property type="match status" value="1"/>
</dbReference>
<keyword evidence="2" id="KW-0489">Methyltransferase</keyword>
<dbReference type="InterPro" id="IPR011990">
    <property type="entry name" value="TPR-like_helical_dom_sf"/>
</dbReference>
<keyword evidence="5" id="KW-0479">Metal-binding</keyword>
<dbReference type="Gene3D" id="1.10.220.160">
    <property type="match status" value="1"/>
</dbReference>
<keyword evidence="6 9" id="KW-0863">Zinc-finger</keyword>
<keyword evidence="4" id="KW-0949">S-adenosyl-L-methionine</keyword>
<dbReference type="CTD" id="321245"/>
<dbReference type="SUPFAM" id="SSF48452">
    <property type="entry name" value="TPR-like"/>
    <property type="match status" value="1"/>
</dbReference>
<proteinExistence type="predicted"/>
<evidence type="ECO:0000256" key="2">
    <source>
        <dbReference type="ARBA" id="ARBA00022603"/>
    </source>
</evidence>
<dbReference type="InterPro" id="IPR001214">
    <property type="entry name" value="SET_dom"/>
</dbReference>
<dbReference type="FunFam" id="1.25.40.10:FF:000132">
    <property type="entry name" value="Histone-lysine N-methyltransferase SMYD1 isoform 1"/>
    <property type="match status" value="1"/>
</dbReference>
<dbReference type="InterPro" id="IPR046341">
    <property type="entry name" value="SET_dom_sf"/>
</dbReference>
<evidence type="ECO:0000256" key="7">
    <source>
        <dbReference type="ARBA" id="ARBA00022833"/>
    </source>
</evidence>
<comment type="catalytic activity">
    <reaction evidence="8">
        <text>L-lysyl(4)-[histone H3] + 3 S-adenosyl-L-methionine = N(6),N(6),N(6)-trimethyl-L-lysyl(4)-[histone H3] + 3 S-adenosyl-L-homocysteine + 3 H(+)</text>
        <dbReference type="Rhea" id="RHEA:60260"/>
        <dbReference type="Rhea" id="RHEA-COMP:15537"/>
        <dbReference type="Rhea" id="RHEA-COMP:15547"/>
        <dbReference type="ChEBI" id="CHEBI:15378"/>
        <dbReference type="ChEBI" id="CHEBI:29969"/>
        <dbReference type="ChEBI" id="CHEBI:57856"/>
        <dbReference type="ChEBI" id="CHEBI:59789"/>
        <dbReference type="ChEBI" id="CHEBI:61961"/>
        <dbReference type="EC" id="2.1.1.354"/>
    </reaction>
</comment>
<evidence type="ECO:0000256" key="6">
    <source>
        <dbReference type="ARBA" id="ARBA00022771"/>
    </source>
</evidence>
<dbReference type="EC" id="2.1.1.354" evidence="1"/>
<reference evidence="13" key="2">
    <citation type="submission" date="2025-09" db="UniProtKB">
        <authorList>
            <consortium name="Ensembl"/>
        </authorList>
    </citation>
    <scope>IDENTIFICATION</scope>
</reference>
<name>A0A3Q3EPI6_KRYMA</name>
<dbReference type="OrthoDB" id="1028014at2759"/>
<dbReference type="AlphaFoldDB" id="A0A3Q3EPI6"/>
<dbReference type="FunFam" id="6.10.140.2220:FF:000005">
    <property type="entry name" value="Histone-lysine N-methyltransferase SMYD1 isoform 1"/>
    <property type="match status" value="1"/>
</dbReference>
<keyword evidence="14" id="KW-1185">Reference proteome</keyword>
<dbReference type="PROSITE" id="PS50865">
    <property type="entry name" value="ZF_MYND_2"/>
    <property type="match status" value="1"/>
</dbReference>
<dbReference type="Gene3D" id="1.25.40.10">
    <property type="entry name" value="Tetratricopeptide repeat domain"/>
    <property type="match status" value="1"/>
</dbReference>
<dbReference type="PROSITE" id="PS50280">
    <property type="entry name" value="SET"/>
    <property type="match status" value="1"/>
</dbReference>
<dbReference type="Ensembl" id="ENSKMAT00000003763.1">
    <property type="protein sequence ID" value="ENSKMAP00000003692.1"/>
    <property type="gene ID" value="ENSKMAG00000002787.1"/>
</dbReference>
<dbReference type="SUPFAM" id="SSF82199">
    <property type="entry name" value="SET domain"/>
    <property type="match status" value="1"/>
</dbReference>
<dbReference type="Gene3D" id="1.25.40.970">
    <property type="match status" value="1"/>
</dbReference>
<feature type="region of interest" description="Disordered" evidence="10">
    <location>
        <begin position="450"/>
        <end position="475"/>
    </location>
</feature>
<dbReference type="PANTHER" id="PTHR12197">
    <property type="entry name" value="HISTONE-LYSINE N-METHYLTRANSFERASE SMYD"/>
    <property type="match status" value="1"/>
</dbReference>
<evidence type="ECO:0000259" key="11">
    <source>
        <dbReference type="PROSITE" id="PS50280"/>
    </source>
</evidence>
<dbReference type="KEGG" id="kmr:108250318"/>
<dbReference type="GO" id="GO:0008270">
    <property type="term" value="F:zinc ion binding"/>
    <property type="evidence" value="ECO:0007669"/>
    <property type="project" value="UniProtKB-KW"/>
</dbReference>
<dbReference type="OMA" id="AGWDEHK"/>
<accession>A0A3Q3EPI6</accession>
<dbReference type="STRING" id="37003.ENSKMAP00000003692"/>
<dbReference type="InterPro" id="IPR002893">
    <property type="entry name" value="Znf_MYND"/>
</dbReference>
<sequence length="475" mass="53403">MTGGNMELFESEKKGRGLRATRELQTGEVVLAEPSYSAVVFDSLAYQVCHSCFRRQAKLHRCTQCRFAHYCDRTCQTACWEEHKQECAAIRTLGFPPNQNVRLAARMMWRRKKDQGLASDGQLVAADLLQDHLGDLPEEELKKLQSDVDNLLKFCSIAAKHHSVEDIRHIFGVIRCNRLPLTDQRGRQDVGWGVFPSLSLVNHDCWPNCAVTFNHGNQSAVSSALHSKMRMELRALRKISEGEELTFGYVDLLNLSADRQQQLKERFHFDCSCQRCSQHAGDDLMSAAAESKPPADKVKEVTAFSKESLQKIEKAGTDGDYREALKLSHECLEKQENVLADTHLLRLRVFGVATEALSHLKKFSEAAEVARRMVEGYEKLLQPNNAQLGMAMMKAGVVHWHAGQVEAGHNLICKAYRILMATHGPNHSVTKDLEAMRSQTEKELKMLKEIDAGKKQPMAASSSAEETAKGFLRKQ</sequence>
<dbReference type="GO" id="GO:0005634">
    <property type="term" value="C:nucleus"/>
    <property type="evidence" value="ECO:0007669"/>
    <property type="project" value="TreeGrafter"/>
</dbReference>
<evidence type="ECO:0000256" key="4">
    <source>
        <dbReference type="ARBA" id="ARBA00022691"/>
    </source>
</evidence>
<dbReference type="PANTHER" id="PTHR12197:SF184">
    <property type="entry name" value="HISTONE-LYSINE N-METHYLTRANSFERASE SMYD1"/>
    <property type="match status" value="1"/>
</dbReference>
<dbReference type="SMART" id="SM00317">
    <property type="entry name" value="SET"/>
    <property type="match status" value="1"/>
</dbReference>
<feature type="domain" description="SET" evidence="11">
    <location>
        <begin position="4"/>
        <end position="250"/>
    </location>
</feature>
<evidence type="ECO:0000256" key="8">
    <source>
        <dbReference type="ARBA" id="ARBA00047571"/>
    </source>
</evidence>
<dbReference type="RefSeq" id="XP_017295634.1">
    <property type="nucleotide sequence ID" value="XM_017440145.3"/>
</dbReference>
<dbReference type="Gene3D" id="2.170.270.10">
    <property type="entry name" value="SET domain"/>
    <property type="match status" value="1"/>
</dbReference>
<evidence type="ECO:0000256" key="9">
    <source>
        <dbReference type="PROSITE-ProRule" id="PRU00134"/>
    </source>
</evidence>